<gene>
    <name evidence="7" type="ORF">PAHAL_3G035500</name>
</gene>
<evidence type="ECO:0000256" key="4">
    <source>
        <dbReference type="ARBA" id="ARBA00022807"/>
    </source>
</evidence>
<proteinExistence type="inferred from homology"/>
<dbReference type="Gene3D" id="1.10.418.20">
    <property type="match status" value="1"/>
</dbReference>
<dbReference type="AlphaFoldDB" id="A0A2T8KGZ3"/>
<dbReference type="EMBL" id="CM008048">
    <property type="protein sequence ID" value="PVH61447.1"/>
    <property type="molecule type" value="Genomic_DNA"/>
</dbReference>
<evidence type="ECO:0000313" key="7">
    <source>
        <dbReference type="EMBL" id="PVH61447.1"/>
    </source>
</evidence>
<protein>
    <recommendedName>
        <fullName evidence="6">Ubiquitin-like protease family profile domain-containing protein</fullName>
    </recommendedName>
</protein>
<evidence type="ECO:0000256" key="2">
    <source>
        <dbReference type="ARBA" id="ARBA00022670"/>
    </source>
</evidence>
<keyword evidence="3" id="KW-0378">Hydrolase</keyword>
<dbReference type="PANTHER" id="PTHR46915">
    <property type="entry name" value="UBIQUITIN-LIKE PROTEASE 4-RELATED"/>
    <property type="match status" value="1"/>
</dbReference>
<comment type="similarity">
    <text evidence="1">Belongs to the peptidase C48 family.</text>
</comment>
<organism evidence="7">
    <name type="scientific">Panicum hallii</name>
    <dbReference type="NCBI Taxonomy" id="206008"/>
    <lineage>
        <taxon>Eukaryota</taxon>
        <taxon>Viridiplantae</taxon>
        <taxon>Streptophyta</taxon>
        <taxon>Embryophyta</taxon>
        <taxon>Tracheophyta</taxon>
        <taxon>Spermatophyta</taxon>
        <taxon>Magnoliopsida</taxon>
        <taxon>Liliopsida</taxon>
        <taxon>Poales</taxon>
        <taxon>Poaceae</taxon>
        <taxon>PACMAD clade</taxon>
        <taxon>Panicoideae</taxon>
        <taxon>Panicodae</taxon>
        <taxon>Paniceae</taxon>
        <taxon>Panicinae</taxon>
        <taxon>Panicum</taxon>
        <taxon>Panicum sect. Panicum</taxon>
    </lineage>
</organism>
<feature type="region of interest" description="Disordered" evidence="5">
    <location>
        <begin position="584"/>
        <end position="605"/>
    </location>
</feature>
<keyword evidence="4" id="KW-0788">Thiol protease</keyword>
<dbReference type="InterPro" id="IPR003653">
    <property type="entry name" value="Peptidase_C48_C"/>
</dbReference>
<evidence type="ECO:0000256" key="3">
    <source>
        <dbReference type="ARBA" id="ARBA00022801"/>
    </source>
</evidence>
<dbReference type="PANTHER" id="PTHR46915:SF1">
    <property type="entry name" value="UBIQUITIN-LIKE PROTEASE FAMILY PROFILE DOMAIN-CONTAINING PROTEIN"/>
    <property type="match status" value="1"/>
</dbReference>
<evidence type="ECO:0000256" key="1">
    <source>
        <dbReference type="ARBA" id="ARBA00005234"/>
    </source>
</evidence>
<feature type="domain" description="Ubiquitin-like protease family profile" evidence="6">
    <location>
        <begin position="233"/>
        <end position="420"/>
    </location>
</feature>
<dbReference type="Gene3D" id="3.30.310.130">
    <property type="entry name" value="Ubiquitin-related"/>
    <property type="match status" value="1"/>
</dbReference>
<reference evidence="7" key="1">
    <citation type="submission" date="2018-04" db="EMBL/GenBank/DDBJ databases">
        <title>WGS assembly of Panicum hallii.</title>
        <authorList>
            <person name="Lovell J."/>
            <person name="Jenkins J."/>
            <person name="Lowry D."/>
            <person name="Mamidi S."/>
            <person name="Sreedasyam A."/>
            <person name="Weng X."/>
            <person name="Barry K."/>
            <person name="Bonette J."/>
            <person name="Campitelli B."/>
            <person name="Daum C."/>
            <person name="Gordon S."/>
            <person name="Gould B."/>
            <person name="Lipzen A."/>
            <person name="Macqueen A."/>
            <person name="Palacio-Mejia J."/>
            <person name="Plott C."/>
            <person name="Shakirov E."/>
            <person name="Shu S."/>
            <person name="Yoshinaga Y."/>
            <person name="Zane M."/>
            <person name="Rokhsar D."/>
            <person name="Grimwood J."/>
            <person name="Schmutz J."/>
            <person name="Juenger T."/>
        </authorList>
    </citation>
    <scope>NUCLEOTIDE SEQUENCE [LARGE SCALE GENOMIC DNA]</scope>
    <source>
        <strain evidence="7">FIL2</strain>
    </source>
</reference>
<dbReference type="InterPro" id="IPR038765">
    <property type="entry name" value="Papain-like_cys_pep_sf"/>
</dbReference>
<dbReference type="GO" id="GO:0016926">
    <property type="term" value="P:protein desumoylation"/>
    <property type="evidence" value="ECO:0007669"/>
    <property type="project" value="UniProtKB-ARBA"/>
</dbReference>
<dbReference type="Pfam" id="PF02902">
    <property type="entry name" value="Peptidase_C48"/>
    <property type="match status" value="1"/>
</dbReference>
<feature type="compositionally biased region" description="Low complexity" evidence="5">
    <location>
        <begin position="64"/>
        <end position="73"/>
    </location>
</feature>
<sequence length="605" mass="67870">MALVRPRIDIDWKAPRASSDDEKRRGTSYPTRRFGGLRGELEQRRGERGPAAVADDGANRRVTRAAAKAAARGPDARSDAANVFNFSQEDEEGEDAGRKYSPCSSGKKNYGVLPIIKRKRHGHVGPRTIPVDKMYSSQPFSKSGNQQRAHSIDPEESDHGKCQQSESFSFSRFSKRRKEQLQDSSSVYSRKVQDVVLLDDEDMQTEGEVNYEISDIRNEPKIYYPSRDDPEAVELTSSDISCLDPGAFLSSPVINYYIQNIKRTRLNREDCRDKFYIFNTYFYGKLEEALYQLGDLSKLRRWWKGVNIFHRAYVILPIHGAVHWSLVIICMPAKESVSGPIILHLDSLGMHHSTKILNTVGRYLEEEWQHLKKNTSPETSVSEIICEDLPSNIHKEKVQVPQQNNAYDCGIFMLYYIEQFIREAPERFTIDNLDMFNCSWFKPEDASGLRLRIRELLQEAFESACHVLQYIQQTSKSAGCAARRRTRDARSRSTSRGSYELRSRGPASQGFNALDNLVSRSRRSSPTRPPSSSVAAGPSSPGSATSCATPAIGDDLKATVEDLTKAVQALQATAEANARAIQALSTDQPSSAGHPPSSGEHCYII</sequence>
<feature type="region of interest" description="Disordered" evidence="5">
    <location>
        <begin position="1"/>
        <end position="169"/>
    </location>
</feature>
<dbReference type="SUPFAM" id="SSF54001">
    <property type="entry name" value="Cysteine proteinases"/>
    <property type="match status" value="1"/>
</dbReference>
<feature type="compositionally biased region" description="Basic and acidic residues" evidence="5">
    <location>
        <begin position="150"/>
        <end position="161"/>
    </location>
</feature>
<evidence type="ECO:0000259" key="6">
    <source>
        <dbReference type="PROSITE" id="PS50600"/>
    </source>
</evidence>
<dbReference type="PROSITE" id="PS50600">
    <property type="entry name" value="ULP_PROTEASE"/>
    <property type="match status" value="1"/>
</dbReference>
<feature type="compositionally biased region" description="Polar residues" evidence="5">
    <location>
        <begin position="135"/>
        <end position="149"/>
    </location>
</feature>
<dbReference type="Gramene" id="PVH61447">
    <property type="protein sequence ID" value="PVH61447"/>
    <property type="gene ID" value="PAHAL_3G035500"/>
</dbReference>
<accession>A0A2T8KGZ3</accession>
<name>A0A2T8KGZ3_9POAL</name>
<feature type="compositionally biased region" description="Low complexity" evidence="5">
    <location>
        <begin position="526"/>
        <end position="550"/>
    </location>
</feature>
<dbReference type="Proteomes" id="UP000243499">
    <property type="component" value="Chromosome 3"/>
</dbReference>
<evidence type="ECO:0000256" key="5">
    <source>
        <dbReference type="SAM" id="MobiDB-lite"/>
    </source>
</evidence>
<feature type="region of interest" description="Disordered" evidence="5">
    <location>
        <begin position="479"/>
        <end position="550"/>
    </location>
</feature>
<dbReference type="GO" id="GO:0006508">
    <property type="term" value="P:proteolysis"/>
    <property type="evidence" value="ECO:0007669"/>
    <property type="project" value="UniProtKB-KW"/>
</dbReference>
<feature type="compositionally biased region" description="Basic and acidic residues" evidence="5">
    <location>
        <begin position="39"/>
        <end position="48"/>
    </location>
</feature>
<feature type="compositionally biased region" description="Basic and acidic residues" evidence="5">
    <location>
        <begin position="1"/>
        <end position="25"/>
    </location>
</feature>
<keyword evidence="2" id="KW-0645">Protease</keyword>
<dbReference type="GO" id="GO:0008234">
    <property type="term" value="F:cysteine-type peptidase activity"/>
    <property type="evidence" value="ECO:0007669"/>
    <property type="project" value="UniProtKB-KW"/>
</dbReference>